<evidence type="ECO:0000256" key="1">
    <source>
        <dbReference type="ARBA" id="ARBA00022490"/>
    </source>
</evidence>
<evidence type="ECO:0000259" key="6">
    <source>
        <dbReference type="Pfam" id="PF05175"/>
    </source>
</evidence>
<dbReference type="EC" id="2.1.1.174" evidence="8"/>
<keyword evidence="4 8" id="KW-0808">Transferase</keyword>
<dbReference type="CDD" id="cd02440">
    <property type="entry name" value="AdoMet_MTases"/>
    <property type="match status" value="1"/>
</dbReference>
<evidence type="ECO:0000256" key="3">
    <source>
        <dbReference type="ARBA" id="ARBA00022603"/>
    </source>
</evidence>
<dbReference type="GO" id="GO:0052916">
    <property type="term" value="F:23S rRNA (guanine(1835)-N(2))-methyltransferase activity"/>
    <property type="evidence" value="ECO:0007669"/>
    <property type="project" value="UniProtKB-EC"/>
</dbReference>
<dbReference type="Pfam" id="PF05175">
    <property type="entry name" value="MTS"/>
    <property type="match status" value="1"/>
</dbReference>
<keyword evidence="5" id="KW-0949">S-adenosyl-L-methionine</keyword>
<evidence type="ECO:0000313" key="8">
    <source>
        <dbReference type="EMBL" id="VAW88174.1"/>
    </source>
</evidence>
<dbReference type="SUPFAM" id="SSF53335">
    <property type="entry name" value="S-adenosyl-L-methionine-dependent methyltransferases"/>
    <property type="match status" value="2"/>
</dbReference>
<dbReference type="PANTHER" id="PTHR47816:SF5">
    <property type="entry name" value="RIBOSOMAL RNA LARGE SUBUNIT METHYLTRANSFERASE G"/>
    <property type="match status" value="1"/>
</dbReference>
<proteinExistence type="inferred from homology"/>
<dbReference type="Gene3D" id="3.40.50.150">
    <property type="entry name" value="Vaccinia Virus protein VP39"/>
    <property type="match status" value="2"/>
</dbReference>
<accession>A0A3B1A369</accession>
<evidence type="ECO:0000259" key="7">
    <source>
        <dbReference type="Pfam" id="PF26049"/>
    </source>
</evidence>
<evidence type="ECO:0000256" key="4">
    <source>
        <dbReference type="ARBA" id="ARBA00022679"/>
    </source>
</evidence>
<reference evidence="8" key="1">
    <citation type="submission" date="2018-06" db="EMBL/GenBank/DDBJ databases">
        <authorList>
            <person name="Zhirakovskaya E."/>
        </authorList>
    </citation>
    <scope>NUCLEOTIDE SEQUENCE</scope>
</reference>
<gene>
    <name evidence="8" type="ORF">MNBD_GAMMA18-2230</name>
</gene>
<dbReference type="PIRSF" id="PIRSF037565">
    <property type="entry name" value="RRNA_m2G_Mtase_RsmD_prd"/>
    <property type="match status" value="1"/>
</dbReference>
<keyword evidence="1" id="KW-0963">Cytoplasm</keyword>
<dbReference type="AlphaFoldDB" id="A0A3B1A369"/>
<evidence type="ECO:0000256" key="2">
    <source>
        <dbReference type="ARBA" id="ARBA00022552"/>
    </source>
</evidence>
<keyword evidence="2" id="KW-0698">rRNA processing</keyword>
<name>A0A3B1A369_9ZZZZ</name>
<dbReference type="InterPro" id="IPR029063">
    <property type="entry name" value="SAM-dependent_MTases_sf"/>
</dbReference>
<keyword evidence="3 8" id="KW-0489">Methyltransferase</keyword>
<dbReference type="InterPro" id="IPR058679">
    <property type="entry name" value="RlmG_N"/>
</dbReference>
<feature type="domain" description="RlmG N-terminal" evidence="7">
    <location>
        <begin position="12"/>
        <end position="192"/>
    </location>
</feature>
<feature type="domain" description="Methyltransferase small" evidence="6">
    <location>
        <begin position="213"/>
        <end position="383"/>
    </location>
</feature>
<dbReference type="InterPro" id="IPR007848">
    <property type="entry name" value="Small_mtfrase_dom"/>
</dbReference>
<dbReference type="InterPro" id="IPR046977">
    <property type="entry name" value="RsmC/RlmG"/>
</dbReference>
<dbReference type="EMBL" id="UOFP01000211">
    <property type="protein sequence ID" value="VAW88174.1"/>
    <property type="molecule type" value="Genomic_DNA"/>
</dbReference>
<dbReference type="GO" id="GO:0005737">
    <property type="term" value="C:cytoplasm"/>
    <property type="evidence" value="ECO:0007669"/>
    <property type="project" value="InterPro"/>
</dbReference>
<dbReference type="HAMAP" id="MF_01859">
    <property type="entry name" value="23SrRNA_methyltr_G"/>
    <property type="match status" value="1"/>
</dbReference>
<sequence length="386" mass="43295">MNTLSSYNSLSMDIFTTPQGQFQLHRFPKRAKEPLRAWDAADEYLLQTIAEQQLIQAQPRVLLINDSFGALATALAEQQPTAVSDSYLAHQGTIANLQVNSIDTDRVTLCDSLSWPDGEFDLVIIKIPKSLAMLEDQLHRLRPRLNQETTIIASAMCKQIHSSTLKLFERIIGPTHTSLAKKKARLVFSQLDQQLKIGESPYPKHYVLEGTEFTLTNHANVFSRESLDIGTRFFLAHLPENIGKGKIIDLGCGNGVVGLIAAQRNPQATVQFVDESYMAVRSAQEGFLAAFHQREAQFAVMDCLRKIEKASVDTVLNNPPFHQNNVVGDHIARQMFKQSYRALKKGGELWVIGNRHLSYHVKLKKLFGNCQVIATNKKFAILKSVK</sequence>
<dbReference type="PANTHER" id="PTHR47816">
    <property type="entry name" value="RIBOSOMAL RNA SMALL SUBUNIT METHYLTRANSFERASE C"/>
    <property type="match status" value="1"/>
</dbReference>
<organism evidence="8">
    <name type="scientific">hydrothermal vent metagenome</name>
    <dbReference type="NCBI Taxonomy" id="652676"/>
    <lineage>
        <taxon>unclassified sequences</taxon>
        <taxon>metagenomes</taxon>
        <taxon>ecological metagenomes</taxon>
    </lineage>
</organism>
<dbReference type="Pfam" id="PF26049">
    <property type="entry name" value="RLMG_N"/>
    <property type="match status" value="1"/>
</dbReference>
<dbReference type="InterPro" id="IPR017237">
    <property type="entry name" value="RLMG"/>
</dbReference>
<protein>
    <submittedName>
        <fullName evidence="8">23S rRNA (Guanine(1835)-N(2))-methyltransferase</fullName>
        <ecNumber evidence="8">2.1.1.174</ecNumber>
    </submittedName>
</protein>
<evidence type="ECO:0000256" key="5">
    <source>
        <dbReference type="ARBA" id="ARBA00022691"/>
    </source>
</evidence>